<sequence length="223" mass="24105">MDGITNEQVVASNIYSTGKGTLRIVSGVVGNALDFSMGSGKYVDMGTFESSCIGNPSLCTFGLSISFWLRFISGQTNAYVFSNNASGLAVYLNGSTLNASIQKGGQRWFVSASGLINESWYFVEVTWHPNSGLGLYLNQSMASSQVSGTVVTQGATGSANLYLGQIGGNMSNRSNAMMTIDDLYIYNADRQQLLNINYIIRGIVLLDEEDDLILSSLNKLYRC</sequence>
<reference evidence="1" key="1">
    <citation type="journal article" date="2019" name="bioRxiv">
        <title>The Genome of the Zebra Mussel, Dreissena polymorpha: A Resource for Invasive Species Research.</title>
        <authorList>
            <person name="McCartney M.A."/>
            <person name="Auch B."/>
            <person name="Kono T."/>
            <person name="Mallez S."/>
            <person name="Zhang Y."/>
            <person name="Obille A."/>
            <person name="Becker A."/>
            <person name="Abrahante J.E."/>
            <person name="Garbe J."/>
            <person name="Badalamenti J.P."/>
            <person name="Herman A."/>
            <person name="Mangelson H."/>
            <person name="Liachko I."/>
            <person name="Sullivan S."/>
            <person name="Sone E.D."/>
            <person name="Koren S."/>
            <person name="Silverstein K.A.T."/>
            <person name="Beckman K.B."/>
            <person name="Gohl D.M."/>
        </authorList>
    </citation>
    <scope>NUCLEOTIDE SEQUENCE</scope>
    <source>
        <strain evidence="1">Duluth1</strain>
        <tissue evidence="1">Whole animal</tissue>
    </source>
</reference>
<accession>A0A9D4M2K2</accession>
<proteinExistence type="predicted"/>
<evidence type="ECO:0000313" key="2">
    <source>
        <dbReference type="Proteomes" id="UP000828390"/>
    </source>
</evidence>
<dbReference type="Gene3D" id="2.60.120.200">
    <property type="match status" value="1"/>
</dbReference>
<dbReference type="Pfam" id="PF13385">
    <property type="entry name" value="Laminin_G_3"/>
    <property type="match status" value="1"/>
</dbReference>
<dbReference type="Proteomes" id="UP000828390">
    <property type="component" value="Unassembled WGS sequence"/>
</dbReference>
<dbReference type="AlphaFoldDB" id="A0A9D4M2K2"/>
<dbReference type="InterPro" id="IPR013320">
    <property type="entry name" value="ConA-like_dom_sf"/>
</dbReference>
<comment type="caution">
    <text evidence="1">The sequence shown here is derived from an EMBL/GenBank/DDBJ whole genome shotgun (WGS) entry which is preliminary data.</text>
</comment>
<name>A0A9D4M2K2_DREPO</name>
<organism evidence="1 2">
    <name type="scientific">Dreissena polymorpha</name>
    <name type="common">Zebra mussel</name>
    <name type="synonym">Mytilus polymorpha</name>
    <dbReference type="NCBI Taxonomy" id="45954"/>
    <lineage>
        <taxon>Eukaryota</taxon>
        <taxon>Metazoa</taxon>
        <taxon>Spiralia</taxon>
        <taxon>Lophotrochozoa</taxon>
        <taxon>Mollusca</taxon>
        <taxon>Bivalvia</taxon>
        <taxon>Autobranchia</taxon>
        <taxon>Heteroconchia</taxon>
        <taxon>Euheterodonta</taxon>
        <taxon>Imparidentia</taxon>
        <taxon>Neoheterodontei</taxon>
        <taxon>Myida</taxon>
        <taxon>Dreissenoidea</taxon>
        <taxon>Dreissenidae</taxon>
        <taxon>Dreissena</taxon>
    </lineage>
</organism>
<evidence type="ECO:0000313" key="1">
    <source>
        <dbReference type="EMBL" id="KAH3868179.1"/>
    </source>
</evidence>
<keyword evidence="2" id="KW-1185">Reference proteome</keyword>
<dbReference type="EMBL" id="JAIWYP010000002">
    <property type="protein sequence ID" value="KAH3868179.1"/>
    <property type="molecule type" value="Genomic_DNA"/>
</dbReference>
<gene>
    <name evidence="1" type="ORF">DPMN_031319</name>
</gene>
<protein>
    <submittedName>
        <fullName evidence="1">Uncharacterized protein</fullName>
    </submittedName>
</protein>
<reference evidence="1" key="2">
    <citation type="submission" date="2020-11" db="EMBL/GenBank/DDBJ databases">
        <authorList>
            <person name="McCartney M.A."/>
            <person name="Auch B."/>
            <person name="Kono T."/>
            <person name="Mallez S."/>
            <person name="Becker A."/>
            <person name="Gohl D.M."/>
            <person name="Silverstein K.A.T."/>
            <person name="Koren S."/>
            <person name="Bechman K.B."/>
            <person name="Herman A."/>
            <person name="Abrahante J.E."/>
            <person name="Garbe J."/>
        </authorList>
    </citation>
    <scope>NUCLEOTIDE SEQUENCE</scope>
    <source>
        <strain evidence="1">Duluth1</strain>
        <tissue evidence="1">Whole animal</tissue>
    </source>
</reference>
<dbReference type="SUPFAM" id="SSF49899">
    <property type="entry name" value="Concanavalin A-like lectins/glucanases"/>
    <property type="match status" value="1"/>
</dbReference>